<name>A0A0A9FYR9_ARUDO</name>
<accession>A0A0A9FYR9</accession>
<organism evidence="1">
    <name type="scientific">Arundo donax</name>
    <name type="common">Giant reed</name>
    <name type="synonym">Donax arundinaceus</name>
    <dbReference type="NCBI Taxonomy" id="35708"/>
    <lineage>
        <taxon>Eukaryota</taxon>
        <taxon>Viridiplantae</taxon>
        <taxon>Streptophyta</taxon>
        <taxon>Embryophyta</taxon>
        <taxon>Tracheophyta</taxon>
        <taxon>Spermatophyta</taxon>
        <taxon>Magnoliopsida</taxon>
        <taxon>Liliopsida</taxon>
        <taxon>Poales</taxon>
        <taxon>Poaceae</taxon>
        <taxon>PACMAD clade</taxon>
        <taxon>Arundinoideae</taxon>
        <taxon>Arundineae</taxon>
        <taxon>Arundo</taxon>
    </lineage>
</organism>
<dbReference type="AlphaFoldDB" id="A0A0A9FYR9"/>
<dbReference type="EMBL" id="GBRH01180484">
    <property type="protein sequence ID" value="JAE17412.1"/>
    <property type="molecule type" value="Transcribed_RNA"/>
</dbReference>
<evidence type="ECO:0000313" key="1">
    <source>
        <dbReference type="EMBL" id="JAE17412.1"/>
    </source>
</evidence>
<sequence length="36" mass="3962">MHGVTCNLCFGIVFDNLHTHSCMMTKFGTSIVSSNK</sequence>
<reference evidence="1" key="2">
    <citation type="journal article" date="2015" name="Data Brief">
        <title>Shoot transcriptome of the giant reed, Arundo donax.</title>
        <authorList>
            <person name="Barrero R.A."/>
            <person name="Guerrero F.D."/>
            <person name="Moolhuijzen P."/>
            <person name="Goolsby J.A."/>
            <person name="Tidwell J."/>
            <person name="Bellgard S.E."/>
            <person name="Bellgard M.I."/>
        </authorList>
    </citation>
    <scope>NUCLEOTIDE SEQUENCE</scope>
    <source>
        <tissue evidence="1">Shoot tissue taken approximately 20 cm above the soil surface</tissue>
    </source>
</reference>
<protein>
    <submittedName>
        <fullName evidence="1">Uncharacterized protein</fullName>
    </submittedName>
</protein>
<reference evidence="1" key="1">
    <citation type="submission" date="2014-09" db="EMBL/GenBank/DDBJ databases">
        <authorList>
            <person name="Magalhaes I.L.F."/>
            <person name="Oliveira U."/>
            <person name="Santos F.R."/>
            <person name="Vidigal T.H.D.A."/>
            <person name="Brescovit A.D."/>
            <person name="Santos A.J."/>
        </authorList>
    </citation>
    <scope>NUCLEOTIDE SEQUENCE</scope>
    <source>
        <tissue evidence="1">Shoot tissue taken approximately 20 cm above the soil surface</tissue>
    </source>
</reference>
<proteinExistence type="predicted"/>